<proteinExistence type="predicted"/>
<dbReference type="SUPFAM" id="SSF81383">
    <property type="entry name" value="F-box domain"/>
    <property type="match status" value="1"/>
</dbReference>
<dbReference type="Proteomes" id="UP000029121">
    <property type="component" value="Unassembled WGS sequence"/>
</dbReference>
<evidence type="ECO:0000259" key="1">
    <source>
        <dbReference type="PROSITE" id="PS50181"/>
    </source>
</evidence>
<dbReference type="PANTHER" id="PTHR31293">
    <property type="entry name" value="RNI-LIKE SUPERFAMILY PROTEIN"/>
    <property type="match status" value="1"/>
</dbReference>
<dbReference type="InterPro" id="IPR036047">
    <property type="entry name" value="F-box-like_dom_sf"/>
</dbReference>
<dbReference type="InterPro" id="IPR055411">
    <property type="entry name" value="LRR_FXL15/At3g58940/PEG3-like"/>
</dbReference>
<dbReference type="InterPro" id="IPR001810">
    <property type="entry name" value="F-box_dom"/>
</dbReference>
<dbReference type="Gene3D" id="3.80.10.10">
    <property type="entry name" value="Ribonuclease Inhibitor"/>
    <property type="match status" value="1"/>
</dbReference>
<dbReference type="SMART" id="SM00579">
    <property type="entry name" value="FBD"/>
    <property type="match status" value="1"/>
</dbReference>
<gene>
    <name evidence="2" type="ORF">CARUB_v10018987mg</name>
</gene>
<keyword evidence="3" id="KW-1185">Reference proteome</keyword>
<dbReference type="Pfam" id="PF00646">
    <property type="entry name" value="F-box"/>
    <property type="match status" value="1"/>
</dbReference>
<dbReference type="InterPro" id="IPR053781">
    <property type="entry name" value="F-box_AtFBL13-like"/>
</dbReference>
<evidence type="ECO:0000313" key="3">
    <source>
        <dbReference type="Proteomes" id="UP000029121"/>
    </source>
</evidence>
<evidence type="ECO:0000313" key="2">
    <source>
        <dbReference type="EMBL" id="EOA25638.1"/>
    </source>
</evidence>
<dbReference type="PROSITE" id="PS50181">
    <property type="entry name" value="FBOX"/>
    <property type="match status" value="1"/>
</dbReference>
<accession>R0HNX0</accession>
<dbReference type="Gene3D" id="1.20.1280.50">
    <property type="match status" value="1"/>
</dbReference>
<dbReference type="PANTHER" id="PTHR31293:SF12">
    <property type="entry name" value="RNI-LIKE SUPERFAMILY PROTEIN"/>
    <property type="match status" value="1"/>
</dbReference>
<dbReference type="InterPro" id="IPR055294">
    <property type="entry name" value="FBL60-like"/>
</dbReference>
<dbReference type="Pfam" id="PF24758">
    <property type="entry name" value="LRR_At5g56370"/>
    <property type="match status" value="1"/>
</dbReference>
<dbReference type="STRING" id="81985.R0HNX0"/>
<dbReference type="InterPro" id="IPR006566">
    <property type="entry name" value="FBD"/>
</dbReference>
<dbReference type="SUPFAM" id="SSF52047">
    <property type="entry name" value="RNI-like"/>
    <property type="match status" value="1"/>
</dbReference>
<sequence>MGHGEEVAEQLNPASPMDSLPDDLLVQILSFLPTKQAVSTSVLAKRWRVLFASTHNFSFESYFFCHPRNNKRYKYETSEVMRKRFNDFVDKTLSFQIQGGKNLKKFSLELCKYYKVDEGDIDRWICYALEHSVSELHLCTYLFWSISIPSKVFTSTTLVKMSLRFLNFPRVPPDTYLPALKVLIFDSMCFEDSEFSDVFLPACPALEDLTIQGYTSSRKFPFVISNKTIKKLSVSYSCDDDDDDDDSIKILFDTPNVVDFYYLGYLGAKSPSPQCRMDSLAKAKLNLCFLEDYKGEVVNGANMQSGTDVTDLISGIRNVKTFHLTSSAVKVNFSSKKQGWKSLFPRLLRRSPNLKTLVLSGLDCFPCKRHRFTWIPRNNQINMLRIIKYQGYKSELKHIRHFLLKMECLEVLQVYVAASVNGLKKKQLKEDLLNLPAASSNLKIQVM</sequence>
<protein>
    <recommendedName>
        <fullName evidence="1">F-box domain-containing protein</fullName>
    </recommendedName>
</protein>
<dbReference type="SMART" id="SM00256">
    <property type="entry name" value="FBOX"/>
    <property type="match status" value="1"/>
</dbReference>
<feature type="domain" description="F-box" evidence="1">
    <location>
        <begin position="14"/>
        <end position="62"/>
    </location>
</feature>
<dbReference type="CDD" id="cd22160">
    <property type="entry name" value="F-box_AtFBL13-like"/>
    <property type="match status" value="1"/>
</dbReference>
<dbReference type="InterPro" id="IPR032675">
    <property type="entry name" value="LRR_dom_sf"/>
</dbReference>
<organism evidence="2 3">
    <name type="scientific">Capsella rubella</name>
    <dbReference type="NCBI Taxonomy" id="81985"/>
    <lineage>
        <taxon>Eukaryota</taxon>
        <taxon>Viridiplantae</taxon>
        <taxon>Streptophyta</taxon>
        <taxon>Embryophyta</taxon>
        <taxon>Tracheophyta</taxon>
        <taxon>Spermatophyta</taxon>
        <taxon>Magnoliopsida</taxon>
        <taxon>eudicotyledons</taxon>
        <taxon>Gunneridae</taxon>
        <taxon>Pentapetalae</taxon>
        <taxon>rosids</taxon>
        <taxon>malvids</taxon>
        <taxon>Brassicales</taxon>
        <taxon>Brassicaceae</taxon>
        <taxon>Camelineae</taxon>
        <taxon>Capsella</taxon>
    </lineage>
</organism>
<reference evidence="3" key="1">
    <citation type="journal article" date="2013" name="Nat. Genet.">
        <title>The Capsella rubella genome and the genomic consequences of rapid mating system evolution.</title>
        <authorList>
            <person name="Slotte T."/>
            <person name="Hazzouri K.M."/>
            <person name="Agren J.A."/>
            <person name="Koenig D."/>
            <person name="Maumus F."/>
            <person name="Guo Y.L."/>
            <person name="Steige K."/>
            <person name="Platts A.E."/>
            <person name="Escobar J.S."/>
            <person name="Newman L.K."/>
            <person name="Wang W."/>
            <person name="Mandakova T."/>
            <person name="Vello E."/>
            <person name="Smith L.M."/>
            <person name="Henz S.R."/>
            <person name="Steffen J."/>
            <person name="Takuno S."/>
            <person name="Brandvain Y."/>
            <person name="Coop G."/>
            <person name="Andolfatto P."/>
            <person name="Hu T.T."/>
            <person name="Blanchette M."/>
            <person name="Clark R.M."/>
            <person name="Quesneville H."/>
            <person name="Nordborg M."/>
            <person name="Gaut B.S."/>
            <person name="Lysak M.A."/>
            <person name="Jenkins J."/>
            <person name="Grimwood J."/>
            <person name="Chapman J."/>
            <person name="Prochnik S."/>
            <person name="Shu S."/>
            <person name="Rokhsar D."/>
            <person name="Schmutz J."/>
            <person name="Weigel D."/>
            <person name="Wright S.I."/>
        </authorList>
    </citation>
    <scope>NUCLEOTIDE SEQUENCE [LARGE SCALE GENOMIC DNA]</scope>
    <source>
        <strain evidence="3">cv. Monte Gargano</strain>
    </source>
</reference>
<dbReference type="EMBL" id="KB870809">
    <property type="protein sequence ID" value="EOA25638.1"/>
    <property type="molecule type" value="Genomic_DNA"/>
</dbReference>
<name>R0HNX0_9BRAS</name>
<dbReference type="AlphaFoldDB" id="R0HNX0"/>